<protein>
    <submittedName>
        <fullName evidence="2">Uncharacterized protein</fullName>
    </submittedName>
</protein>
<feature type="compositionally biased region" description="Basic and acidic residues" evidence="1">
    <location>
        <begin position="103"/>
        <end position="124"/>
    </location>
</feature>
<dbReference type="InterPro" id="IPR015915">
    <property type="entry name" value="Kelch-typ_b-propeller"/>
</dbReference>
<dbReference type="EMBL" id="BDIP01005034">
    <property type="protein sequence ID" value="GIQ89429.1"/>
    <property type="molecule type" value="Genomic_DNA"/>
</dbReference>
<evidence type="ECO:0000313" key="3">
    <source>
        <dbReference type="Proteomes" id="UP000265618"/>
    </source>
</evidence>
<evidence type="ECO:0000256" key="1">
    <source>
        <dbReference type="SAM" id="MobiDB-lite"/>
    </source>
</evidence>
<organism evidence="2 3">
    <name type="scientific">Kipferlia bialata</name>
    <dbReference type="NCBI Taxonomy" id="797122"/>
    <lineage>
        <taxon>Eukaryota</taxon>
        <taxon>Metamonada</taxon>
        <taxon>Carpediemonas-like organisms</taxon>
        <taxon>Kipferlia</taxon>
    </lineage>
</organism>
<keyword evidence="3" id="KW-1185">Reference proteome</keyword>
<feature type="region of interest" description="Disordered" evidence="1">
    <location>
        <begin position="83"/>
        <end position="124"/>
    </location>
</feature>
<name>A0A9K3GMN0_9EUKA</name>
<accession>A0A9K3GMN0</accession>
<gene>
    <name evidence="2" type="ORF">KIPB_011894</name>
</gene>
<reference evidence="2 3" key="1">
    <citation type="journal article" date="2018" name="PLoS ONE">
        <title>The draft genome of Kipferlia bialata reveals reductive genome evolution in fornicate parasites.</title>
        <authorList>
            <person name="Tanifuji G."/>
            <person name="Takabayashi S."/>
            <person name="Kume K."/>
            <person name="Takagi M."/>
            <person name="Nakayama T."/>
            <person name="Kamikawa R."/>
            <person name="Inagaki Y."/>
            <person name="Hashimoto T."/>
        </authorList>
    </citation>
    <scope>NUCLEOTIDE SEQUENCE [LARGE SCALE GENOMIC DNA]</scope>
    <source>
        <strain evidence="2">NY0173</strain>
    </source>
</reference>
<feature type="non-terminal residue" evidence="2">
    <location>
        <position position="1"/>
    </location>
</feature>
<comment type="caution">
    <text evidence="2">The sequence shown here is derived from an EMBL/GenBank/DDBJ whole genome shotgun (WGS) entry which is preliminary data.</text>
</comment>
<dbReference type="AlphaFoldDB" id="A0A9K3GMN0"/>
<dbReference type="Proteomes" id="UP000265618">
    <property type="component" value="Unassembled WGS sequence"/>
</dbReference>
<sequence length="124" mass="14036">MDDGEIRTDDCAHLICVGEDNNQTIQYSTKLGWHKQRKMPFGAMGAAINRVGSYIAVICGYYHGDLVHAYDVEHGNWCALGQRQDTSEPVPRTVPTTQDMDTEMERETEALRQWREEEAEGKGC</sequence>
<dbReference type="SUPFAM" id="SSF117281">
    <property type="entry name" value="Kelch motif"/>
    <property type="match status" value="1"/>
</dbReference>
<proteinExistence type="predicted"/>
<evidence type="ECO:0000313" key="2">
    <source>
        <dbReference type="EMBL" id="GIQ89429.1"/>
    </source>
</evidence>